<dbReference type="Proteomes" id="UP000199280">
    <property type="component" value="Unassembled WGS sequence"/>
</dbReference>
<dbReference type="Pfam" id="PF21598">
    <property type="entry name" value="PvuRts1I-like_N"/>
    <property type="match status" value="1"/>
</dbReference>
<reference evidence="4 6" key="2">
    <citation type="submission" date="2016-10" db="EMBL/GenBank/DDBJ databases">
        <authorList>
            <person name="Varghese N."/>
            <person name="Submissions S."/>
        </authorList>
    </citation>
    <scope>NUCLEOTIDE SEQUENCE [LARGE SCALE GENOMIC DNA]</scope>
    <source>
        <strain evidence="4 6">DSM 22150</strain>
    </source>
</reference>
<evidence type="ECO:0000259" key="1">
    <source>
        <dbReference type="Pfam" id="PF18491"/>
    </source>
</evidence>
<evidence type="ECO:0000259" key="2">
    <source>
        <dbReference type="Pfam" id="PF21598"/>
    </source>
</evidence>
<protein>
    <submittedName>
        <fullName evidence="3">Uncharacterized protein</fullName>
    </submittedName>
</protein>
<dbReference type="EMBL" id="FJNB01000030">
    <property type="protein sequence ID" value="CZR09874.1"/>
    <property type="molecule type" value="Genomic_DNA"/>
</dbReference>
<dbReference type="OrthoDB" id="5125854at2"/>
<organism evidence="3 5">
    <name type="scientific">Trichococcus ilyis</name>
    <dbReference type="NCBI Taxonomy" id="640938"/>
    <lineage>
        <taxon>Bacteria</taxon>
        <taxon>Bacillati</taxon>
        <taxon>Bacillota</taxon>
        <taxon>Bacilli</taxon>
        <taxon>Lactobacillales</taxon>
        <taxon>Carnobacteriaceae</taxon>
        <taxon>Trichococcus</taxon>
    </lineage>
</organism>
<gene>
    <name evidence="4" type="ORF">SAMN05216375_13322</name>
    <name evidence="3" type="ORF">TR210_2818</name>
</gene>
<proteinExistence type="predicted"/>
<sequence>MDKVEYLIKTFSRTKRKDYENYILNAIWQKIDCLDLRPVTQQYVKGHDNEYYLIDLYFPQINVGVEVDEAFHKNNVESDLKRELTIEEKLSSIREESLFELKRVDATLPLKVLSKRIATISAEVKEKVAEKKITHWDTDLSVKNQVMEKGYISIDDFYRFRVITDVANQLFFKNYKGFQQASIKIAIDGKLAHVWFPTISTESKKEHSQWLNYLNEDWSVIKEENIREDGKIVTNEMGELRAVFARMKDNFGKFSYRFIGNFELKKISEDRKSCEFHKVSDRLYIDYENRKLSMREFM</sequence>
<dbReference type="Pfam" id="PF18491">
    <property type="entry name" value="SRA"/>
    <property type="match status" value="1"/>
</dbReference>
<name>A0A143ZCH2_9LACT</name>
<reference evidence="3 5" key="1">
    <citation type="submission" date="2016-02" db="EMBL/GenBank/DDBJ databases">
        <authorList>
            <person name="Wen L."/>
            <person name="He K."/>
            <person name="Yang H."/>
        </authorList>
    </citation>
    <scope>NUCLEOTIDE SEQUENCE [LARGE SCALE GENOMIC DNA]</scope>
    <source>
        <strain evidence="3">Trichococcus_R210</strain>
    </source>
</reference>
<dbReference type="InterPro" id="IPR040674">
    <property type="entry name" value="PvuRts1I-like_SRA"/>
</dbReference>
<evidence type="ECO:0000313" key="4">
    <source>
        <dbReference type="EMBL" id="SEJ87232.1"/>
    </source>
</evidence>
<keyword evidence="6" id="KW-1185">Reference proteome</keyword>
<dbReference type="InterPro" id="IPR048797">
    <property type="entry name" value="PvuRts1I-like_N"/>
</dbReference>
<evidence type="ECO:0000313" key="3">
    <source>
        <dbReference type="EMBL" id="CZR09874.1"/>
    </source>
</evidence>
<feature type="domain" description="Restriction endonuclease PvuRts1 I-like N-terminal" evidence="2">
    <location>
        <begin position="5"/>
        <end position="137"/>
    </location>
</feature>
<evidence type="ECO:0000313" key="6">
    <source>
        <dbReference type="Proteomes" id="UP000199280"/>
    </source>
</evidence>
<dbReference type="STRING" id="640938.TR210_2818"/>
<evidence type="ECO:0000313" key="5">
    <source>
        <dbReference type="Proteomes" id="UP000076878"/>
    </source>
</evidence>
<dbReference type="RefSeq" id="WP_068624786.1">
    <property type="nucleotide sequence ID" value="NZ_FJNB01000030.1"/>
</dbReference>
<dbReference type="Proteomes" id="UP000076878">
    <property type="component" value="Unassembled WGS sequence"/>
</dbReference>
<feature type="domain" description="PvuRts1 I-like SET and RING associated" evidence="1">
    <location>
        <begin position="146"/>
        <end position="283"/>
    </location>
</feature>
<dbReference type="EMBL" id="FNYT01000033">
    <property type="protein sequence ID" value="SEJ87232.1"/>
    <property type="molecule type" value="Genomic_DNA"/>
</dbReference>
<accession>A0A143ZCH2</accession>
<dbReference type="AlphaFoldDB" id="A0A143ZCH2"/>